<dbReference type="GO" id="GO:0006754">
    <property type="term" value="P:ATP biosynthetic process"/>
    <property type="evidence" value="ECO:0007669"/>
    <property type="project" value="UniProtKB-KW"/>
</dbReference>
<evidence type="ECO:0000256" key="3">
    <source>
        <dbReference type="ARBA" id="ARBA00022448"/>
    </source>
</evidence>
<dbReference type="InterPro" id="IPR035908">
    <property type="entry name" value="F0_ATP_A_sf"/>
</dbReference>
<evidence type="ECO:0000256" key="11">
    <source>
        <dbReference type="SAM" id="Phobius"/>
    </source>
</evidence>
<sequence length="69" mass="8161">MSYKSFSHYFGSPIFNFYWHYHSEISKKKKKNGLYFLSFLLPTGFSLLLAHFLVILKLISCCFRALSSR</sequence>
<dbReference type="Gramene" id="PHT94473">
    <property type="protein sequence ID" value="PHT94473"/>
    <property type="gene ID" value="T459_02355"/>
</dbReference>
<evidence type="ECO:0000256" key="6">
    <source>
        <dbReference type="ARBA" id="ARBA00022781"/>
    </source>
</evidence>
<keyword evidence="10" id="KW-0066">ATP synthesis</keyword>
<keyword evidence="8" id="KW-0406">Ion transport</keyword>
<evidence type="ECO:0000313" key="12">
    <source>
        <dbReference type="EMBL" id="PHT94473.1"/>
    </source>
</evidence>
<evidence type="ECO:0000256" key="10">
    <source>
        <dbReference type="ARBA" id="ARBA00023310"/>
    </source>
</evidence>
<keyword evidence="5 11" id="KW-0812">Transmembrane</keyword>
<evidence type="ECO:0000256" key="5">
    <source>
        <dbReference type="ARBA" id="ARBA00022692"/>
    </source>
</evidence>
<keyword evidence="9 11" id="KW-0472">Membrane</keyword>
<dbReference type="Proteomes" id="UP000222542">
    <property type="component" value="Unassembled WGS sequence"/>
</dbReference>
<accession>A0A2G3AJZ0</accession>
<dbReference type="EMBL" id="AYRZ02000001">
    <property type="protein sequence ID" value="PHT94473.1"/>
    <property type="molecule type" value="Genomic_DNA"/>
</dbReference>
<keyword evidence="6" id="KW-0375">Hydrogen ion transport</keyword>
<keyword evidence="4" id="KW-0138">CF(0)</keyword>
<keyword evidence="13" id="KW-1185">Reference proteome</keyword>
<evidence type="ECO:0000256" key="8">
    <source>
        <dbReference type="ARBA" id="ARBA00023065"/>
    </source>
</evidence>
<organism evidence="12 13">
    <name type="scientific">Capsicum annuum</name>
    <name type="common">Capsicum pepper</name>
    <dbReference type="NCBI Taxonomy" id="4072"/>
    <lineage>
        <taxon>Eukaryota</taxon>
        <taxon>Viridiplantae</taxon>
        <taxon>Streptophyta</taxon>
        <taxon>Embryophyta</taxon>
        <taxon>Tracheophyta</taxon>
        <taxon>Spermatophyta</taxon>
        <taxon>Magnoliopsida</taxon>
        <taxon>eudicotyledons</taxon>
        <taxon>Gunneridae</taxon>
        <taxon>Pentapetalae</taxon>
        <taxon>asterids</taxon>
        <taxon>lamiids</taxon>
        <taxon>Solanales</taxon>
        <taxon>Solanaceae</taxon>
        <taxon>Solanoideae</taxon>
        <taxon>Capsiceae</taxon>
        <taxon>Capsicum</taxon>
    </lineage>
</organism>
<comment type="similarity">
    <text evidence="2">Belongs to the ATPase A chain family.</text>
</comment>
<name>A0A2G3AJZ0_CAPAN</name>
<comment type="subcellular location">
    <subcellularLocation>
        <location evidence="1">Membrane</location>
        <topology evidence="1">Multi-pass membrane protein</topology>
    </subcellularLocation>
</comment>
<evidence type="ECO:0000256" key="1">
    <source>
        <dbReference type="ARBA" id="ARBA00004141"/>
    </source>
</evidence>
<gene>
    <name evidence="12" type="ORF">T459_02355</name>
</gene>
<reference evidence="12 13" key="1">
    <citation type="journal article" date="2014" name="Nat. Genet.">
        <title>Genome sequence of the hot pepper provides insights into the evolution of pungency in Capsicum species.</title>
        <authorList>
            <person name="Kim S."/>
            <person name="Park M."/>
            <person name="Yeom S.I."/>
            <person name="Kim Y.M."/>
            <person name="Lee J.M."/>
            <person name="Lee H.A."/>
            <person name="Seo E."/>
            <person name="Choi J."/>
            <person name="Cheong K."/>
            <person name="Kim K.T."/>
            <person name="Jung K."/>
            <person name="Lee G.W."/>
            <person name="Oh S.K."/>
            <person name="Bae C."/>
            <person name="Kim S.B."/>
            <person name="Lee H.Y."/>
            <person name="Kim S.Y."/>
            <person name="Kim M.S."/>
            <person name="Kang B.C."/>
            <person name="Jo Y.D."/>
            <person name="Yang H.B."/>
            <person name="Jeong H.J."/>
            <person name="Kang W.H."/>
            <person name="Kwon J.K."/>
            <person name="Shin C."/>
            <person name="Lim J.Y."/>
            <person name="Park J.H."/>
            <person name="Huh J.H."/>
            <person name="Kim J.S."/>
            <person name="Kim B.D."/>
            <person name="Cohen O."/>
            <person name="Paran I."/>
            <person name="Suh M.C."/>
            <person name="Lee S.B."/>
            <person name="Kim Y.K."/>
            <person name="Shin Y."/>
            <person name="Noh S.J."/>
            <person name="Park J."/>
            <person name="Seo Y.S."/>
            <person name="Kwon S.Y."/>
            <person name="Kim H.A."/>
            <person name="Park J.M."/>
            <person name="Kim H.J."/>
            <person name="Choi S.B."/>
            <person name="Bosland P.W."/>
            <person name="Reeves G."/>
            <person name="Jo S.H."/>
            <person name="Lee B.W."/>
            <person name="Cho H.T."/>
            <person name="Choi H.S."/>
            <person name="Lee M.S."/>
            <person name="Yu Y."/>
            <person name="Do Choi Y."/>
            <person name="Park B.S."/>
            <person name="van Deynze A."/>
            <person name="Ashrafi H."/>
            <person name="Hill T."/>
            <person name="Kim W.T."/>
            <person name="Pai H.S."/>
            <person name="Ahn H.K."/>
            <person name="Yeam I."/>
            <person name="Giovannoni J.J."/>
            <person name="Rose J.K."/>
            <person name="Sorensen I."/>
            <person name="Lee S.J."/>
            <person name="Kim R.W."/>
            <person name="Choi I.Y."/>
            <person name="Choi B.S."/>
            <person name="Lim J.S."/>
            <person name="Lee Y.H."/>
            <person name="Choi D."/>
        </authorList>
    </citation>
    <scope>NUCLEOTIDE SEQUENCE [LARGE SCALE GENOMIC DNA]</scope>
    <source>
        <strain evidence="13">cv. CM334</strain>
    </source>
</reference>
<evidence type="ECO:0000313" key="13">
    <source>
        <dbReference type="Proteomes" id="UP000222542"/>
    </source>
</evidence>
<comment type="caution">
    <text evidence="12">The sequence shown here is derived from an EMBL/GenBank/DDBJ whole genome shotgun (WGS) entry which is preliminary data.</text>
</comment>
<evidence type="ECO:0000256" key="4">
    <source>
        <dbReference type="ARBA" id="ARBA00022547"/>
    </source>
</evidence>
<proteinExistence type="inferred from homology"/>
<evidence type="ECO:0000256" key="9">
    <source>
        <dbReference type="ARBA" id="ARBA00023136"/>
    </source>
</evidence>
<evidence type="ECO:0000256" key="2">
    <source>
        <dbReference type="ARBA" id="ARBA00006810"/>
    </source>
</evidence>
<dbReference type="GO" id="GO:1902600">
    <property type="term" value="P:proton transmembrane transport"/>
    <property type="evidence" value="ECO:0007669"/>
    <property type="project" value="UniProtKB-KW"/>
</dbReference>
<reference evidence="12 13" key="2">
    <citation type="journal article" date="2017" name="Genome Biol.">
        <title>New reference genome sequences of hot pepper reveal the massive evolution of plant disease-resistance genes by retroduplication.</title>
        <authorList>
            <person name="Kim S."/>
            <person name="Park J."/>
            <person name="Yeom S.I."/>
            <person name="Kim Y.M."/>
            <person name="Seo E."/>
            <person name="Kim K.T."/>
            <person name="Kim M.S."/>
            <person name="Lee J.M."/>
            <person name="Cheong K."/>
            <person name="Shin H.S."/>
            <person name="Kim S.B."/>
            <person name="Han K."/>
            <person name="Lee J."/>
            <person name="Park M."/>
            <person name="Lee H.A."/>
            <person name="Lee H.Y."/>
            <person name="Lee Y."/>
            <person name="Oh S."/>
            <person name="Lee J.H."/>
            <person name="Choi E."/>
            <person name="Choi E."/>
            <person name="Lee S.E."/>
            <person name="Jeon J."/>
            <person name="Kim H."/>
            <person name="Choi G."/>
            <person name="Song H."/>
            <person name="Lee J."/>
            <person name="Lee S.C."/>
            <person name="Kwon J.K."/>
            <person name="Lee H.Y."/>
            <person name="Koo N."/>
            <person name="Hong Y."/>
            <person name="Kim R.W."/>
            <person name="Kang W.H."/>
            <person name="Huh J.H."/>
            <person name="Kang B.C."/>
            <person name="Yang T.J."/>
            <person name="Lee Y.H."/>
            <person name="Bennetzen J.L."/>
            <person name="Choi D."/>
        </authorList>
    </citation>
    <scope>NUCLEOTIDE SEQUENCE [LARGE SCALE GENOMIC DNA]</scope>
    <source>
        <strain evidence="13">cv. CM334</strain>
    </source>
</reference>
<protein>
    <submittedName>
        <fullName evidence="12">Uncharacterized protein</fullName>
    </submittedName>
</protein>
<dbReference type="GO" id="GO:0045259">
    <property type="term" value="C:proton-transporting ATP synthase complex"/>
    <property type="evidence" value="ECO:0007669"/>
    <property type="project" value="UniProtKB-KW"/>
</dbReference>
<feature type="transmembrane region" description="Helical" evidence="11">
    <location>
        <begin position="34"/>
        <end position="59"/>
    </location>
</feature>
<dbReference type="AlphaFoldDB" id="A0A2G3AJZ0"/>
<keyword evidence="7 11" id="KW-1133">Transmembrane helix</keyword>
<keyword evidence="3" id="KW-0813">Transport</keyword>
<dbReference type="STRING" id="4072.A0A2G3AJZ0"/>
<dbReference type="SUPFAM" id="SSF81336">
    <property type="entry name" value="F1F0 ATP synthase subunit A"/>
    <property type="match status" value="1"/>
</dbReference>
<evidence type="ECO:0000256" key="7">
    <source>
        <dbReference type="ARBA" id="ARBA00022989"/>
    </source>
</evidence>